<accession>A0A9D5C574</accession>
<reference evidence="2" key="1">
    <citation type="submission" date="2021-03" db="EMBL/GenBank/DDBJ databases">
        <authorList>
            <person name="Li Z."/>
            <person name="Yang C."/>
        </authorList>
    </citation>
    <scope>NUCLEOTIDE SEQUENCE</scope>
    <source>
        <strain evidence="2">Dzin_1.0</strain>
        <tissue evidence="2">Leaf</tissue>
    </source>
</reference>
<keyword evidence="3" id="KW-1185">Reference proteome</keyword>
<protein>
    <submittedName>
        <fullName evidence="2">Uncharacterized protein</fullName>
    </submittedName>
</protein>
<comment type="caution">
    <text evidence="2">The sequence shown here is derived from an EMBL/GenBank/DDBJ whole genome shotgun (WGS) entry which is preliminary data.</text>
</comment>
<dbReference type="EMBL" id="JAGGNH010000007">
    <property type="protein sequence ID" value="KAJ0966711.1"/>
    <property type="molecule type" value="Genomic_DNA"/>
</dbReference>
<evidence type="ECO:0000256" key="1">
    <source>
        <dbReference type="SAM" id="MobiDB-lite"/>
    </source>
</evidence>
<dbReference type="AlphaFoldDB" id="A0A9D5C574"/>
<sequence>MAGRRPSPNAKSRWRRNSSSDDDSDSNYDLELFRRSNTDVNKSSRFPRISTGNEEMEKKKKKKKKEKSAAMAMGASRLPDDAADLKGKLETLVFVSREMERLKTCMEKYKIDCVDVSQSLEKVCALRRSLLEFSSQGQPRLPSEHLERLLSQFKLANRQVLISVNKHATTVMTNDEMNEVVRSALLGDFDENNYFITNRLIDSLKQANKKAAAASHLY</sequence>
<name>A0A9D5C574_9LILI</name>
<proteinExistence type="predicted"/>
<gene>
    <name evidence="2" type="ORF">J5N97_023628</name>
</gene>
<evidence type="ECO:0000313" key="3">
    <source>
        <dbReference type="Proteomes" id="UP001085076"/>
    </source>
</evidence>
<evidence type="ECO:0000313" key="2">
    <source>
        <dbReference type="EMBL" id="KAJ0966711.1"/>
    </source>
</evidence>
<reference evidence="2" key="2">
    <citation type="journal article" date="2022" name="Hortic Res">
        <title>The genome of Dioscorea zingiberensis sheds light on the biosynthesis, origin and evolution of the medicinally important diosgenin saponins.</title>
        <authorList>
            <person name="Li Y."/>
            <person name="Tan C."/>
            <person name="Li Z."/>
            <person name="Guo J."/>
            <person name="Li S."/>
            <person name="Chen X."/>
            <person name="Wang C."/>
            <person name="Dai X."/>
            <person name="Yang H."/>
            <person name="Song W."/>
            <person name="Hou L."/>
            <person name="Xu J."/>
            <person name="Tong Z."/>
            <person name="Xu A."/>
            <person name="Yuan X."/>
            <person name="Wang W."/>
            <person name="Yang Q."/>
            <person name="Chen L."/>
            <person name="Sun Z."/>
            <person name="Wang K."/>
            <person name="Pan B."/>
            <person name="Chen J."/>
            <person name="Bao Y."/>
            <person name="Liu F."/>
            <person name="Qi X."/>
            <person name="Gang D.R."/>
            <person name="Wen J."/>
            <person name="Li J."/>
        </authorList>
    </citation>
    <scope>NUCLEOTIDE SEQUENCE</scope>
    <source>
        <strain evidence="2">Dzin_1.0</strain>
    </source>
</reference>
<dbReference type="Proteomes" id="UP001085076">
    <property type="component" value="Miscellaneous, Linkage group lg07"/>
</dbReference>
<feature type="region of interest" description="Disordered" evidence="1">
    <location>
        <begin position="1"/>
        <end position="73"/>
    </location>
</feature>
<organism evidence="2 3">
    <name type="scientific">Dioscorea zingiberensis</name>
    <dbReference type="NCBI Taxonomy" id="325984"/>
    <lineage>
        <taxon>Eukaryota</taxon>
        <taxon>Viridiplantae</taxon>
        <taxon>Streptophyta</taxon>
        <taxon>Embryophyta</taxon>
        <taxon>Tracheophyta</taxon>
        <taxon>Spermatophyta</taxon>
        <taxon>Magnoliopsida</taxon>
        <taxon>Liliopsida</taxon>
        <taxon>Dioscoreales</taxon>
        <taxon>Dioscoreaceae</taxon>
        <taxon>Dioscorea</taxon>
    </lineage>
</organism>